<keyword evidence="5 9" id="KW-0812">Transmembrane</keyword>
<feature type="transmembrane region" description="Helical" evidence="9">
    <location>
        <begin position="83"/>
        <end position="103"/>
    </location>
</feature>
<evidence type="ECO:0000256" key="8">
    <source>
        <dbReference type="ARBA" id="ARBA00035655"/>
    </source>
</evidence>
<dbReference type="RefSeq" id="WP_084633641.1">
    <property type="nucleotide sequence ID" value="NZ_LKEU01000031.1"/>
</dbReference>
<gene>
    <name evidence="10" type="ORF">ACWI_22200</name>
</gene>
<feature type="transmembrane region" description="Helical" evidence="9">
    <location>
        <begin position="397"/>
        <end position="416"/>
    </location>
</feature>
<evidence type="ECO:0000256" key="3">
    <source>
        <dbReference type="ARBA" id="ARBA00022475"/>
    </source>
</evidence>
<feature type="transmembrane region" description="Helical" evidence="9">
    <location>
        <begin position="21"/>
        <end position="39"/>
    </location>
</feature>
<dbReference type="Proteomes" id="UP000176244">
    <property type="component" value="Unassembled WGS sequence"/>
</dbReference>
<keyword evidence="4" id="KW-0997">Cell inner membrane</keyword>
<dbReference type="GO" id="GO:0005886">
    <property type="term" value="C:plasma membrane"/>
    <property type="evidence" value="ECO:0007669"/>
    <property type="project" value="UniProtKB-SubCell"/>
</dbReference>
<feature type="transmembrane region" description="Helical" evidence="9">
    <location>
        <begin position="123"/>
        <end position="145"/>
    </location>
</feature>
<dbReference type="InterPro" id="IPR007272">
    <property type="entry name" value="Sulf_transp_TsuA/YedE"/>
</dbReference>
<dbReference type="STRING" id="52694.ACWI_22200"/>
<feature type="transmembrane region" description="Helical" evidence="9">
    <location>
        <begin position="364"/>
        <end position="391"/>
    </location>
</feature>
<proteinExistence type="inferred from homology"/>
<feature type="transmembrane region" description="Helical" evidence="9">
    <location>
        <begin position="265"/>
        <end position="287"/>
    </location>
</feature>
<evidence type="ECO:0000256" key="4">
    <source>
        <dbReference type="ARBA" id="ARBA00022519"/>
    </source>
</evidence>
<organism evidence="10 11">
    <name type="scientific">Acetobacterium wieringae</name>
    <dbReference type="NCBI Taxonomy" id="52694"/>
    <lineage>
        <taxon>Bacteria</taxon>
        <taxon>Bacillati</taxon>
        <taxon>Bacillota</taxon>
        <taxon>Clostridia</taxon>
        <taxon>Eubacteriales</taxon>
        <taxon>Eubacteriaceae</taxon>
        <taxon>Acetobacterium</taxon>
    </lineage>
</organism>
<dbReference type="EMBL" id="LKEU01000031">
    <property type="protein sequence ID" value="OFV70439.1"/>
    <property type="molecule type" value="Genomic_DNA"/>
</dbReference>
<keyword evidence="2" id="KW-0813">Transport</keyword>
<name>A0A1F2PGH3_9FIRM</name>
<evidence type="ECO:0000256" key="1">
    <source>
        <dbReference type="ARBA" id="ARBA00004429"/>
    </source>
</evidence>
<comment type="subcellular location">
    <subcellularLocation>
        <location evidence="1">Cell inner membrane</location>
        <topology evidence="1">Multi-pass membrane protein</topology>
    </subcellularLocation>
</comment>
<comment type="caution">
    <text evidence="10">The sequence shown here is derived from an EMBL/GenBank/DDBJ whole genome shotgun (WGS) entry which is preliminary data.</text>
</comment>
<evidence type="ECO:0000256" key="5">
    <source>
        <dbReference type="ARBA" id="ARBA00022692"/>
    </source>
</evidence>
<keyword evidence="7 9" id="KW-0472">Membrane</keyword>
<dbReference type="OrthoDB" id="9794165at2"/>
<accession>A0A1F2PGH3</accession>
<keyword evidence="3" id="KW-1003">Cell membrane</keyword>
<evidence type="ECO:0000313" key="10">
    <source>
        <dbReference type="EMBL" id="OFV70439.1"/>
    </source>
</evidence>
<protein>
    <submittedName>
        <fullName evidence="10">Putative inner membrane protein</fullName>
    </submittedName>
</protein>
<dbReference type="Pfam" id="PF04143">
    <property type="entry name" value="Sulf_transp"/>
    <property type="match status" value="1"/>
</dbReference>
<sequence>MDISNRIDLPKTNEITKKKKIQPVIGLALFIAVVVFGVVKGNVDQKLTLFLMTGLALGYILTRSRYGFAGGFKRIYVTGEGSLSTALLVMFALAMVLAAGIQWSATMSGADVPGLSSVKFLNISILLGGFIFGIGMMLAGGCASGTLSDLGEGAGRAMIAMTTFVLGSLPGLMAQDALNNSAIGQIGIKLYLPDVLGYVGAVVVSLLMLAGLYLVVRKYENFRKKEGYYEATVYEDQELPIPNQEPFKLFSYATFHKLFVQRWSFMIGGILLALMFAFILISTGHSWGVTGPFVSWGVAFLQLFGVQFTAPVFADAVATANGGILNDPGSLRNIGIILGAAIAFLLAGRFAFDGKFKVKDVIYYLIGGFLMGFGARLAGGCNIGALFSGIANFSLSGWGFFLTLWLGGILALKVFAGKVNIIPPDRYQK</sequence>
<dbReference type="PANTHER" id="PTHR30574">
    <property type="entry name" value="INNER MEMBRANE PROTEIN YEDE"/>
    <property type="match status" value="1"/>
</dbReference>
<feature type="transmembrane region" description="Helical" evidence="9">
    <location>
        <begin position="334"/>
        <end position="352"/>
    </location>
</feature>
<reference evidence="10 11" key="1">
    <citation type="submission" date="2015-09" db="EMBL/GenBank/DDBJ databases">
        <title>Genome sequence of Acetobacterium wieringae DSM 1911.</title>
        <authorList>
            <person name="Poehlein A."/>
            <person name="Bengelsdorf F.R."/>
            <person name="Schiel-Bengelsdorf B."/>
            <person name="Duerre P."/>
            <person name="Daniel R."/>
        </authorList>
    </citation>
    <scope>NUCLEOTIDE SEQUENCE [LARGE SCALE GENOMIC DNA]</scope>
    <source>
        <strain evidence="10 11">DSM 1911</strain>
    </source>
</reference>
<feature type="transmembrane region" description="Helical" evidence="9">
    <location>
        <begin position="157"/>
        <end position="175"/>
    </location>
</feature>
<evidence type="ECO:0000313" key="11">
    <source>
        <dbReference type="Proteomes" id="UP000176244"/>
    </source>
</evidence>
<evidence type="ECO:0000256" key="9">
    <source>
        <dbReference type="SAM" id="Phobius"/>
    </source>
</evidence>
<evidence type="ECO:0000256" key="2">
    <source>
        <dbReference type="ARBA" id="ARBA00022448"/>
    </source>
</evidence>
<comment type="similarity">
    <text evidence="8">Belongs to the TsuA/YedE (TC 9.B.102) family.</text>
</comment>
<dbReference type="AlphaFoldDB" id="A0A1F2PGH3"/>
<keyword evidence="6 9" id="KW-1133">Transmembrane helix</keyword>
<feature type="transmembrane region" description="Helical" evidence="9">
    <location>
        <begin position="45"/>
        <end position="62"/>
    </location>
</feature>
<evidence type="ECO:0000256" key="7">
    <source>
        <dbReference type="ARBA" id="ARBA00023136"/>
    </source>
</evidence>
<dbReference type="PANTHER" id="PTHR30574:SF1">
    <property type="entry name" value="SULPHUR TRANSPORT DOMAIN-CONTAINING PROTEIN"/>
    <property type="match status" value="1"/>
</dbReference>
<evidence type="ECO:0000256" key="6">
    <source>
        <dbReference type="ARBA" id="ARBA00022989"/>
    </source>
</evidence>
<feature type="transmembrane region" description="Helical" evidence="9">
    <location>
        <begin position="195"/>
        <end position="216"/>
    </location>
</feature>